<evidence type="ECO:0000313" key="2">
    <source>
        <dbReference type="Proteomes" id="UP000014977"/>
    </source>
</evidence>
<evidence type="ECO:0000313" key="1">
    <source>
        <dbReference type="EMBL" id="EPR32499.1"/>
    </source>
</evidence>
<dbReference type="AlphaFoldDB" id="S7UFB5"/>
<dbReference type="Proteomes" id="UP000014977">
    <property type="component" value="Unassembled WGS sequence"/>
</dbReference>
<organism evidence="1 2">
    <name type="scientific">Desulfococcus multivorans DSM 2059</name>
    <dbReference type="NCBI Taxonomy" id="1121405"/>
    <lineage>
        <taxon>Bacteria</taxon>
        <taxon>Pseudomonadati</taxon>
        <taxon>Thermodesulfobacteriota</taxon>
        <taxon>Desulfobacteria</taxon>
        <taxon>Desulfobacterales</taxon>
        <taxon>Desulfococcaceae</taxon>
        <taxon>Desulfococcus</taxon>
    </lineage>
</organism>
<accession>S7UFB5</accession>
<dbReference type="EMBL" id="ATHJ01000138">
    <property type="protein sequence ID" value="EPR32499.1"/>
    <property type="molecule type" value="Genomic_DNA"/>
</dbReference>
<dbReference type="RefSeq" id="WP_020878644.1">
    <property type="nucleotide sequence ID" value="NZ_ATHJ01000138.1"/>
</dbReference>
<protein>
    <submittedName>
        <fullName evidence="1">Uncharacterized protein</fullName>
    </submittedName>
</protein>
<comment type="caution">
    <text evidence="1">The sequence shown here is derived from an EMBL/GenBank/DDBJ whole genome shotgun (WGS) entry which is preliminary data.</text>
</comment>
<proteinExistence type="predicted"/>
<reference evidence="1 2" key="1">
    <citation type="journal article" date="2013" name="Genome Announc.">
        <title>Draft genome sequences for three mercury-methylating, sulfate-reducing bacteria.</title>
        <authorList>
            <person name="Brown S.D."/>
            <person name="Hurt R.A.Jr."/>
            <person name="Gilmour C.C."/>
            <person name="Elias D.A."/>
        </authorList>
    </citation>
    <scope>NUCLEOTIDE SEQUENCE [LARGE SCALE GENOMIC DNA]</scope>
    <source>
        <strain evidence="1 2">DSM 2059</strain>
    </source>
</reference>
<gene>
    <name evidence="1" type="ORF">dsmv_0872</name>
</gene>
<keyword evidence="2" id="KW-1185">Reference proteome</keyword>
<sequence length="137" mass="16709">MYKYSCRPRHIDDLRRFSATKIGPAWHYRAYDPLDGDILLRVSKEKFERVVIHDWTFRMGSDPEKISSYITFHNDSYPVWRAKSALDDHLPVFEIFEVADPEKHYYDNDWTIWTYPDGTQKKVRQMNHFKYRFYYGL</sequence>
<dbReference type="STRING" id="897.B2D07_18545"/>
<name>S7UFB5_DESML</name>